<dbReference type="AlphaFoldDB" id="A0A1G7XE81"/>
<keyword evidence="1" id="KW-0472">Membrane</keyword>
<dbReference type="Proteomes" id="UP000199643">
    <property type="component" value="Unassembled WGS sequence"/>
</dbReference>
<accession>A0A1G7XE81</accession>
<keyword evidence="1" id="KW-0812">Transmembrane</keyword>
<keyword evidence="3" id="KW-1185">Reference proteome</keyword>
<evidence type="ECO:0000313" key="3">
    <source>
        <dbReference type="Proteomes" id="UP000199643"/>
    </source>
</evidence>
<organism evidence="2 3">
    <name type="scientific">Pedobacter terrae</name>
    <dbReference type="NCBI Taxonomy" id="405671"/>
    <lineage>
        <taxon>Bacteria</taxon>
        <taxon>Pseudomonadati</taxon>
        <taxon>Bacteroidota</taxon>
        <taxon>Sphingobacteriia</taxon>
        <taxon>Sphingobacteriales</taxon>
        <taxon>Sphingobacteriaceae</taxon>
        <taxon>Pedobacter</taxon>
    </lineage>
</organism>
<dbReference type="STRING" id="405671.SAMN05421827_111176"/>
<dbReference type="RefSeq" id="WP_167354750.1">
    <property type="nucleotide sequence ID" value="NZ_FNCH01000011.1"/>
</dbReference>
<keyword evidence="1" id="KW-1133">Transmembrane helix</keyword>
<evidence type="ECO:0000313" key="2">
    <source>
        <dbReference type="EMBL" id="SDG82437.1"/>
    </source>
</evidence>
<proteinExistence type="predicted"/>
<dbReference type="Gene3D" id="3.90.1720.70">
    <property type="match status" value="1"/>
</dbReference>
<name>A0A1G7XE81_9SPHI</name>
<gene>
    <name evidence="2" type="ORF">SAMN05421827_111176</name>
</gene>
<dbReference type="EMBL" id="FNCH01000011">
    <property type="protein sequence ID" value="SDG82437.1"/>
    <property type="molecule type" value="Genomic_DNA"/>
</dbReference>
<feature type="transmembrane region" description="Helical" evidence="1">
    <location>
        <begin position="114"/>
        <end position="134"/>
    </location>
</feature>
<evidence type="ECO:0000256" key="1">
    <source>
        <dbReference type="SAM" id="Phobius"/>
    </source>
</evidence>
<reference evidence="3" key="1">
    <citation type="submission" date="2016-10" db="EMBL/GenBank/DDBJ databases">
        <authorList>
            <person name="Varghese N."/>
            <person name="Submissions S."/>
        </authorList>
    </citation>
    <scope>NUCLEOTIDE SEQUENCE [LARGE SCALE GENOMIC DNA]</scope>
    <source>
        <strain evidence="3">DSM 17933</strain>
    </source>
</reference>
<protein>
    <submittedName>
        <fullName evidence="2">Uncharacterized protein</fullName>
    </submittedName>
</protein>
<sequence>MKLFFFSIMINCFTFFKQEEPLSKVANINLTQKSVRLSKNELAAISKRSGAASKYYFVLSAHLYNYVKQIFSATDKVELNAADGAPQGTLFRGKLKNIKGLYIMQPNYPSKFGAMGHATLWTGSMLLVVTIILMQTVERQKLQFGSYHEKNIFDNAIYVHFTLHGRL</sequence>